<dbReference type="Gene3D" id="3.30.160.60">
    <property type="entry name" value="Classic Zinc Finger"/>
    <property type="match status" value="4"/>
</dbReference>
<feature type="compositionally biased region" description="Basic and acidic residues" evidence="10">
    <location>
        <begin position="1"/>
        <end position="25"/>
    </location>
</feature>
<dbReference type="SMART" id="SM00355">
    <property type="entry name" value="ZnF_C2H2"/>
    <property type="match status" value="3"/>
</dbReference>
<feature type="region of interest" description="Disordered" evidence="10">
    <location>
        <begin position="301"/>
        <end position="367"/>
    </location>
</feature>
<dbReference type="InParanoid" id="A0A674H4U3"/>
<dbReference type="FunFam" id="3.30.160.60:FF:001158">
    <property type="entry name" value="zinc finger protein 22"/>
    <property type="match status" value="1"/>
</dbReference>
<dbReference type="Proteomes" id="UP000007754">
    <property type="component" value="Unplaced"/>
</dbReference>
<feature type="domain" description="C2H2-type" evidence="11">
    <location>
        <begin position="367"/>
        <end position="394"/>
    </location>
</feature>
<evidence type="ECO:0000256" key="4">
    <source>
        <dbReference type="ARBA" id="ARBA00022737"/>
    </source>
</evidence>
<evidence type="ECO:0000313" key="13">
    <source>
        <dbReference type="Proteomes" id="UP000007754"/>
    </source>
</evidence>
<dbReference type="Ensembl" id="ENSTGUT00000023258.1">
    <property type="protein sequence ID" value="ENSTGUP00000029810.1"/>
    <property type="gene ID" value="ENSTGUG00000022223.1"/>
</dbReference>
<evidence type="ECO:0000256" key="7">
    <source>
        <dbReference type="ARBA" id="ARBA00023125"/>
    </source>
</evidence>
<feature type="region of interest" description="Disordered" evidence="10">
    <location>
        <begin position="461"/>
        <end position="493"/>
    </location>
</feature>
<evidence type="ECO:0000259" key="11">
    <source>
        <dbReference type="PROSITE" id="PS50157"/>
    </source>
</evidence>
<feature type="region of interest" description="Disordered" evidence="10">
    <location>
        <begin position="120"/>
        <end position="212"/>
    </location>
</feature>
<feature type="region of interest" description="Disordered" evidence="10">
    <location>
        <begin position="1"/>
        <end position="99"/>
    </location>
</feature>
<keyword evidence="3" id="KW-0479">Metal-binding</keyword>
<keyword evidence="8" id="KW-0539">Nucleus</keyword>
<feature type="compositionally biased region" description="Basic residues" evidence="10">
    <location>
        <begin position="44"/>
        <end position="56"/>
    </location>
</feature>
<dbReference type="GeneTree" id="ENSGT01150000286953"/>
<comment type="subcellular location">
    <subcellularLocation>
        <location evidence="1">Nucleus</location>
    </subcellularLocation>
</comment>
<dbReference type="GO" id="GO:0000978">
    <property type="term" value="F:RNA polymerase II cis-regulatory region sequence-specific DNA binding"/>
    <property type="evidence" value="ECO:0007669"/>
    <property type="project" value="TreeGrafter"/>
</dbReference>
<feature type="domain" description="C2H2-type" evidence="11">
    <location>
        <begin position="395"/>
        <end position="422"/>
    </location>
</feature>
<feature type="domain" description="C2H2-type" evidence="11">
    <location>
        <begin position="423"/>
        <end position="450"/>
    </location>
</feature>
<evidence type="ECO:0000256" key="8">
    <source>
        <dbReference type="ARBA" id="ARBA00023242"/>
    </source>
</evidence>
<organism evidence="12 13">
    <name type="scientific">Taeniopygia guttata</name>
    <name type="common">Zebra finch</name>
    <name type="synonym">Poephila guttata</name>
    <dbReference type="NCBI Taxonomy" id="59729"/>
    <lineage>
        <taxon>Eukaryota</taxon>
        <taxon>Metazoa</taxon>
        <taxon>Chordata</taxon>
        <taxon>Craniata</taxon>
        <taxon>Vertebrata</taxon>
        <taxon>Euteleostomi</taxon>
        <taxon>Archelosauria</taxon>
        <taxon>Archosauria</taxon>
        <taxon>Dinosauria</taxon>
        <taxon>Saurischia</taxon>
        <taxon>Theropoda</taxon>
        <taxon>Coelurosauria</taxon>
        <taxon>Aves</taxon>
        <taxon>Neognathae</taxon>
        <taxon>Neoaves</taxon>
        <taxon>Telluraves</taxon>
        <taxon>Australaves</taxon>
        <taxon>Passeriformes</taxon>
        <taxon>Passeroidea</taxon>
        <taxon>Estrildidae</taxon>
        <taxon>Estrildinae</taxon>
        <taxon>Taeniopygia</taxon>
    </lineage>
</organism>
<dbReference type="InterPro" id="IPR036236">
    <property type="entry name" value="Znf_C2H2_sf"/>
</dbReference>
<dbReference type="SUPFAM" id="SSF57667">
    <property type="entry name" value="beta-beta-alpha zinc fingers"/>
    <property type="match status" value="2"/>
</dbReference>
<feature type="compositionally biased region" description="Basic and acidic residues" evidence="10">
    <location>
        <begin position="176"/>
        <end position="199"/>
    </location>
</feature>
<keyword evidence="7" id="KW-0238">DNA-binding</keyword>
<feature type="compositionally biased region" description="Polar residues" evidence="10">
    <location>
        <begin position="462"/>
        <end position="473"/>
    </location>
</feature>
<name>A0A674H4U3_TAEGU</name>
<dbReference type="PROSITE" id="PS50157">
    <property type="entry name" value="ZINC_FINGER_C2H2_2"/>
    <property type="match status" value="3"/>
</dbReference>
<evidence type="ECO:0000313" key="12">
    <source>
        <dbReference type="Ensembl" id="ENSTGUP00000029810.1"/>
    </source>
</evidence>
<keyword evidence="13" id="KW-1185">Reference proteome</keyword>
<evidence type="ECO:0000256" key="2">
    <source>
        <dbReference type="ARBA" id="ARBA00006991"/>
    </source>
</evidence>
<evidence type="ECO:0000256" key="10">
    <source>
        <dbReference type="SAM" id="MobiDB-lite"/>
    </source>
</evidence>
<dbReference type="AlphaFoldDB" id="A0A674H4U3"/>
<feature type="compositionally biased region" description="Basic residues" evidence="10">
    <location>
        <begin position="318"/>
        <end position="330"/>
    </location>
</feature>
<dbReference type="GO" id="GO:0000981">
    <property type="term" value="F:DNA-binding transcription factor activity, RNA polymerase II-specific"/>
    <property type="evidence" value="ECO:0007669"/>
    <property type="project" value="TreeGrafter"/>
</dbReference>
<comment type="similarity">
    <text evidence="2">Belongs to the krueppel C2H2-type zinc-finger protein family.</text>
</comment>
<sequence>MREQKAVGLESRRRGKEGQGEKGRDGGGAGGGLREEEEEEGGWKRRGGRKRKRRLKGGWSRAERSARSALPEFAAPTCGIIAPHPAGERGGGARARSPGGCLGWVFWGDVWRRKNCEAERKRPLGGTPWSPGSPEQGRRGEGSPGAQTAPAPLNGESQEGGAFGIAGTPGSLGRAGSEEKGDPQSKRDPSSWDRGEPRTAKGRQQGRGTPGRLFQGWISVFGRFLWSPGGQGLLGMDWDRGSFKLNVLIPCFPQTRISHSQPLGGCEEEEEPLLVLPPPEQELRMESREDKSPRQNLVEEAVLSGSTAQEPDGEEKPRRSRTRRGCKRRSRGSEGERPTLGRGGGRRWSQSSELGVPEQLHDGEKPHKCSECGKSFRWRSELIRHQRTHTGERPYECGECGKSFSQSSSLIKHQRTHTGERPYECSKCGKRFQTSSHLLKHYRIHTEERPFRCPDCGKGFSETPTSSGTSASTLGRGPTSVPAVGRDSQGTLT</sequence>
<dbReference type="FunFam" id="3.30.160.60:FF:002343">
    <property type="entry name" value="Zinc finger protein 33A"/>
    <property type="match status" value="1"/>
</dbReference>
<dbReference type="GO" id="GO:0005634">
    <property type="term" value="C:nucleus"/>
    <property type="evidence" value="ECO:0007669"/>
    <property type="project" value="UniProtKB-SubCell"/>
</dbReference>
<evidence type="ECO:0000256" key="5">
    <source>
        <dbReference type="ARBA" id="ARBA00022771"/>
    </source>
</evidence>
<keyword evidence="4" id="KW-0677">Repeat</keyword>
<evidence type="ECO:0000256" key="6">
    <source>
        <dbReference type="ARBA" id="ARBA00022833"/>
    </source>
</evidence>
<dbReference type="Pfam" id="PF00096">
    <property type="entry name" value="zf-C2H2"/>
    <property type="match status" value="3"/>
</dbReference>
<feature type="region of interest" description="Disordered" evidence="10">
    <location>
        <begin position="258"/>
        <end position="277"/>
    </location>
</feature>
<reference evidence="12" key="1">
    <citation type="submission" date="2025-08" db="UniProtKB">
        <authorList>
            <consortium name="Ensembl"/>
        </authorList>
    </citation>
    <scope>IDENTIFICATION</scope>
</reference>
<accession>A0A674H4U3</accession>
<dbReference type="PROSITE" id="PS00028">
    <property type="entry name" value="ZINC_FINGER_C2H2_1"/>
    <property type="match status" value="3"/>
</dbReference>
<keyword evidence="5 9" id="KW-0863">Zinc-finger</keyword>
<reference evidence="12" key="2">
    <citation type="submission" date="2025-09" db="UniProtKB">
        <authorList>
            <consortium name="Ensembl"/>
        </authorList>
    </citation>
    <scope>IDENTIFICATION</scope>
</reference>
<dbReference type="PANTHER" id="PTHR23226:SF377">
    <property type="entry name" value="ZINC FINGER AND SCAN DOMAIN-CONTAINING PROTEIN 20"/>
    <property type="match status" value="1"/>
</dbReference>
<keyword evidence="6" id="KW-0862">Zinc</keyword>
<evidence type="ECO:0000256" key="1">
    <source>
        <dbReference type="ARBA" id="ARBA00004123"/>
    </source>
</evidence>
<dbReference type="PANTHER" id="PTHR23226">
    <property type="entry name" value="ZINC FINGER AND SCAN DOMAIN-CONTAINING"/>
    <property type="match status" value="1"/>
</dbReference>
<dbReference type="GO" id="GO:0008270">
    <property type="term" value="F:zinc ion binding"/>
    <property type="evidence" value="ECO:0007669"/>
    <property type="project" value="UniProtKB-KW"/>
</dbReference>
<dbReference type="InterPro" id="IPR013087">
    <property type="entry name" value="Znf_C2H2_type"/>
</dbReference>
<proteinExistence type="inferred from homology"/>
<protein>
    <recommendedName>
        <fullName evidence="11">C2H2-type domain-containing protein</fullName>
    </recommendedName>
</protein>
<dbReference type="FunFam" id="3.30.160.60:FF:000384">
    <property type="entry name" value="Zinc finger protein 550"/>
    <property type="match status" value="1"/>
</dbReference>
<evidence type="ECO:0000256" key="9">
    <source>
        <dbReference type="PROSITE-ProRule" id="PRU00042"/>
    </source>
</evidence>
<evidence type="ECO:0000256" key="3">
    <source>
        <dbReference type="ARBA" id="ARBA00022723"/>
    </source>
</evidence>